<evidence type="ECO:0000256" key="3">
    <source>
        <dbReference type="ARBA" id="ARBA00004496"/>
    </source>
</evidence>
<accession>A0A0D8IFC3</accession>
<evidence type="ECO:0000313" key="11">
    <source>
        <dbReference type="Proteomes" id="UP000035704"/>
    </source>
</evidence>
<comment type="cofactor">
    <cofactor evidence="2">
        <name>Mg(2+)</name>
        <dbReference type="ChEBI" id="CHEBI:18420"/>
    </cofactor>
</comment>
<keyword evidence="6 9" id="KW-0479">Metal-binding</keyword>
<keyword evidence="11" id="KW-1185">Reference proteome</keyword>
<evidence type="ECO:0000313" key="10">
    <source>
        <dbReference type="EMBL" id="AKL95403.1"/>
    </source>
</evidence>
<feature type="binding site" evidence="9">
    <location>
        <position position="39"/>
    </location>
    <ligand>
        <name>a divalent metal cation</name>
        <dbReference type="ChEBI" id="CHEBI:60240"/>
    </ligand>
</feature>
<dbReference type="KEGG" id="cace:CACET_c19550"/>
<dbReference type="NCBIfam" id="NF001490">
    <property type="entry name" value="PRK00346.1-4"/>
    <property type="match status" value="1"/>
</dbReference>
<name>A0A0D8IFC3_9CLOT</name>
<dbReference type="Gene3D" id="3.40.1210.10">
    <property type="entry name" value="Survival protein SurE-like phosphatase/nucleotidase"/>
    <property type="match status" value="1"/>
</dbReference>
<reference evidence="10 11" key="1">
    <citation type="submission" date="2014-10" db="EMBL/GenBank/DDBJ databases">
        <title>Genome sequence of Clostridium aceticum DSM 1496.</title>
        <authorList>
            <person name="Poehlein A."/>
            <person name="Schiel-Bengelsdorf B."/>
            <person name="Gottschalk G."/>
            <person name="Duerre P."/>
            <person name="Daniel R."/>
        </authorList>
    </citation>
    <scope>NUCLEOTIDE SEQUENCE [LARGE SCALE GENOMIC DNA]</scope>
    <source>
        <strain evidence="10 11">DSM 1496</strain>
    </source>
</reference>
<sequence>MRILITNDDGIFAEGIYVLAKTLQSVGEVIVAAPNTERSATGHAITIHHPLRVDKVKFFDTSIEAYSINGTPADCVKLAAEALLKDRKPDIVISGINNGPNLGTDVIYSGTVSAAVEAAIMDISSIAVSMGSTDITQYEDAAQFICKIAEEIFHHQDLKDTIVNINYPTCSKKELKGVKVTTLGVRKYENSFIERKDPRGNSYFWISGTVMDLEQNQTSDIIALQNNYISITPIHFDLTHFKTFEKIKQWNFEV</sequence>
<keyword evidence="8 9" id="KW-0378">Hydrolase</keyword>
<keyword evidence="5 9" id="KW-0963">Cytoplasm</keyword>
<dbReference type="Pfam" id="PF01975">
    <property type="entry name" value="SurE"/>
    <property type="match status" value="1"/>
</dbReference>
<dbReference type="Proteomes" id="UP000035704">
    <property type="component" value="Chromosome"/>
</dbReference>
<evidence type="ECO:0000256" key="5">
    <source>
        <dbReference type="ARBA" id="ARBA00022490"/>
    </source>
</evidence>
<dbReference type="GO" id="GO:0005737">
    <property type="term" value="C:cytoplasm"/>
    <property type="evidence" value="ECO:0007669"/>
    <property type="project" value="UniProtKB-SubCell"/>
</dbReference>
<comment type="catalytic activity">
    <reaction evidence="1 9">
        <text>a ribonucleoside 5'-phosphate + H2O = a ribonucleoside + phosphate</text>
        <dbReference type="Rhea" id="RHEA:12484"/>
        <dbReference type="ChEBI" id="CHEBI:15377"/>
        <dbReference type="ChEBI" id="CHEBI:18254"/>
        <dbReference type="ChEBI" id="CHEBI:43474"/>
        <dbReference type="ChEBI" id="CHEBI:58043"/>
        <dbReference type="EC" id="3.1.3.5"/>
    </reaction>
</comment>
<evidence type="ECO:0000256" key="1">
    <source>
        <dbReference type="ARBA" id="ARBA00000815"/>
    </source>
</evidence>
<dbReference type="HAMAP" id="MF_00060">
    <property type="entry name" value="SurE"/>
    <property type="match status" value="1"/>
</dbReference>
<dbReference type="AlphaFoldDB" id="A0A0D8IFC3"/>
<dbReference type="NCBIfam" id="NF001492">
    <property type="entry name" value="PRK00346.2-2"/>
    <property type="match status" value="1"/>
</dbReference>
<feature type="binding site" evidence="9">
    <location>
        <position position="9"/>
    </location>
    <ligand>
        <name>a divalent metal cation</name>
        <dbReference type="ChEBI" id="CHEBI:60240"/>
    </ligand>
</feature>
<dbReference type="InterPro" id="IPR030048">
    <property type="entry name" value="SurE"/>
</dbReference>
<gene>
    <name evidence="9 10" type="primary">surE</name>
    <name evidence="10" type="ORF">CACET_c19550</name>
</gene>
<evidence type="ECO:0000256" key="7">
    <source>
        <dbReference type="ARBA" id="ARBA00022741"/>
    </source>
</evidence>
<dbReference type="NCBIfam" id="TIGR00087">
    <property type="entry name" value="surE"/>
    <property type="match status" value="1"/>
</dbReference>
<dbReference type="GO" id="GO:0004309">
    <property type="term" value="F:exopolyphosphatase activity"/>
    <property type="evidence" value="ECO:0007669"/>
    <property type="project" value="TreeGrafter"/>
</dbReference>
<evidence type="ECO:0000256" key="2">
    <source>
        <dbReference type="ARBA" id="ARBA00001946"/>
    </source>
</evidence>
<dbReference type="SUPFAM" id="SSF64167">
    <property type="entry name" value="SurE-like"/>
    <property type="match status" value="1"/>
</dbReference>
<feature type="binding site" evidence="9">
    <location>
        <position position="97"/>
    </location>
    <ligand>
        <name>a divalent metal cation</name>
        <dbReference type="ChEBI" id="CHEBI:60240"/>
    </ligand>
</feature>
<dbReference type="STRING" id="84022.CACET_c19550"/>
<dbReference type="PATRIC" id="fig|84022.5.peg.20"/>
<dbReference type="EMBL" id="CP009687">
    <property type="protein sequence ID" value="AKL95403.1"/>
    <property type="molecule type" value="Genomic_DNA"/>
</dbReference>
<protein>
    <recommendedName>
        <fullName evidence="9">5'-nucleotidase SurE</fullName>
        <ecNumber evidence="9">3.1.3.5</ecNumber>
    </recommendedName>
    <alternativeName>
        <fullName evidence="9">Nucleoside 5'-monophosphate phosphohydrolase</fullName>
    </alternativeName>
</protein>
<comment type="subcellular location">
    <subcellularLocation>
        <location evidence="3 9">Cytoplasm</location>
    </subcellularLocation>
</comment>
<comment type="cofactor">
    <cofactor evidence="9">
        <name>a divalent metal cation</name>
        <dbReference type="ChEBI" id="CHEBI:60240"/>
    </cofactor>
    <text evidence="9">Binds 1 divalent metal cation per subunit.</text>
</comment>
<comment type="similarity">
    <text evidence="4 9">Belongs to the SurE nucleotidase family.</text>
</comment>
<feature type="binding site" evidence="9">
    <location>
        <position position="8"/>
    </location>
    <ligand>
        <name>a divalent metal cation</name>
        <dbReference type="ChEBI" id="CHEBI:60240"/>
    </ligand>
</feature>
<comment type="function">
    <text evidence="9">Nucleotidase that shows phosphatase activity on nucleoside 5'-monophosphates.</text>
</comment>
<dbReference type="EC" id="3.1.3.5" evidence="9"/>
<dbReference type="PANTHER" id="PTHR30457">
    <property type="entry name" value="5'-NUCLEOTIDASE SURE"/>
    <property type="match status" value="1"/>
</dbReference>
<dbReference type="GO" id="GO:0008253">
    <property type="term" value="F:5'-nucleotidase activity"/>
    <property type="evidence" value="ECO:0007669"/>
    <property type="project" value="UniProtKB-UniRule"/>
</dbReference>
<dbReference type="InterPro" id="IPR036523">
    <property type="entry name" value="SurE-like_sf"/>
</dbReference>
<organism evidence="10 11">
    <name type="scientific">Clostridium aceticum</name>
    <dbReference type="NCBI Taxonomy" id="84022"/>
    <lineage>
        <taxon>Bacteria</taxon>
        <taxon>Bacillati</taxon>
        <taxon>Bacillota</taxon>
        <taxon>Clostridia</taxon>
        <taxon>Eubacteriales</taxon>
        <taxon>Clostridiaceae</taxon>
        <taxon>Clostridium</taxon>
    </lineage>
</organism>
<dbReference type="InterPro" id="IPR002828">
    <property type="entry name" value="SurE-like_Pase/nucleotidase"/>
</dbReference>
<evidence type="ECO:0000256" key="4">
    <source>
        <dbReference type="ARBA" id="ARBA00011062"/>
    </source>
</evidence>
<dbReference type="OrthoDB" id="9780815at2"/>
<dbReference type="PANTHER" id="PTHR30457:SF12">
    <property type="entry name" value="5'_3'-NUCLEOTIDASE SURE"/>
    <property type="match status" value="1"/>
</dbReference>
<evidence type="ECO:0000256" key="8">
    <source>
        <dbReference type="ARBA" id="ARBA00022801"/>
    </source>
</evidence>
<dbReference type="RefSeq" id="WP_044822873.1">
    <property type="nucleotide sequence ID" value="NZ_CP009687.1"/>
</dbReference>
<evidence type="ECO:0000256" key="6">
    <source>
        <dbReference type="ARBA" id="ARBA00022723"/>
    </source>
</evidence>
<proteinExistence type="inferred from homology"/>
<dbReference type="GO" id="GO:0000166">
    <property type="term" value="F:nucleotide binding"/>
    <property type="evidence" value="ECO:0007669"/>
    <property type="project" value="UniProtKB-KW"/>
</dbReference>
<dbReference type="FunFam" id="3.40.1210.10:FF:000001">
    <property type="entry name" value="5'/3'-nucleotidase SurE"/>
    <property type="match status" value="1"/>
</dbReference>
<dbReference type="GO" id="GO:0008254">
    <property type="term" value="F:3'-nucleotidase activity"/>
    <property type="evidence" value="ECO:0007669"/>
    <property type="project" value="TreeGrafter"/>
</dbReference>
<dbReference type="GO" id="GO:0046872">
    <property type="term" value="F:metal ion binding"/>
    <property type="evidence" value="ECO:0007669"/>
    <property type="project" value="UniProtKB-UniRule"/>
</dbReference>
<keyword evidence="7 9" id="KW-0547">Nucleotide-binding</keyword>
<evidence type="ECO:0000256" key="9">
    <source>
        <dbReference type="HAMAP-Rule" id="MF_00060"/>
    </source>
</evidence>